<dbReference type="HAMAP" id="MF_00109">
    <property type="entry name" value="Shikimate_kinase"/>
    <property type="match status" value="1"/>
</dbReference>
<comment type="catalytic activity">
    <reaction evidence="10 11">
        <text>shikimate + ATP = 3-phosphoshikimate + ADP + H(+)</text>
        <dbReference type="Rhea" id="RHEA:13121"/>
        <dbReference type="ChEBI" id="CHEBI:15378"/>
        <dbReference type="ChEBI" id="CHEBI:30616"/>
        <dbReference type="ChEBI" id="CHEBI:36208"/>
        <dbReference type="ChEBI" id="CHEBI:145989"/>
        <dbReference type="ChEBI" id="CHEBI:456216"/>
        <dbReference type="EC" id="2.7.1.71"/>
    </reaction>
</comment>
<dbReference type="GO" id="GO:0008652">
    <property type="term" value="P:amino acid biosynthetic process"/>
    <property type="evidence" value="ECO:0007669"/>
    <property type="project" value="UniProtKB-KW"/>
</dbReference>
<feature type="binding site" evidence="11">
    <location>
        <position position="80"/>
    </location>
    <ligand>
        <name>substrate</name>
    </ligand>
</feature>
<evidence type="ECO:0000256" key="2">
    <source>
        <dbReference type="ARBA" id="ARBA00006997"/>
    </source>
</evidence>
<comment type="function">
    <text evidence="11">Catalyzes the specific phosphorylation of the 3-hydroxyl group of shikimic acid using ATP as a cosubstrate.</text>
</comment>
<organism evidence="12 13">
    <name type="scientific">Telmatocola sphagniphila</name>
    <dbReference type="NCBI Taxonomy" id="1123043"/>
    <lineage>
        <taxon>Bacteria</taxon>
        <taxon>Pseudomonadati</taxon>
        <taxon>Planctomycetota</taxon>
        <taxon>Planctomycetia</taxon>
        <taxon>Gemmatales</taxon>
        <taxon>Gemmataceae</taxon>
    </lineage>
</organism>
<evidence type="ECO:0000256" key="3">
    <source>
        <dbReference type="ARBA" id="ARBA00012154"/>
    </source>
</evidence>
<evidence type="ECO:0000256" key="8">
    <source>
        <dbReference type="ARBA" id="ARBA00022840"/>
    </source>
</evidence>
<evidence type="ECO:0000313" key="12">
    <source>
        <dbReference type="EMBL" id="QVL30680.1"/>
    </source>
</evidence>
<dbReference type="GO" id="GO:0009073">
    <property type="term" value="P:aromatic amino acid family biosynthetic process"/>
    <property type="evidence" value="ECO:0007669"/>
    <property type="project" value="UniProtKB-KW"/>
</dbReference>
<dbReference type="UniPathway" id="UPA00053">
    <property type="reaction ID" value="UER00088"/>
</dbReference>
<comment type="pathway">
    <text evidence="1 11">Metabolic intermediate biosynthesis; chorismate biosynthesis; chorismate from D-erythrose 4-phosphate and phosphoenolpyruvate: step 5/7.</text>
</comment>
<dbReference type="Proteomes" id="UP000676194">
    <property type="component" value="Chromosome"/>
</dbReference>
<evidence type="ECO:0000256" key="5">
    <source>
        <dbReference type="ARBA" id="ARBA00022679"/>
    </source>
</evidence>
<sequence length="181" mass="20374">MKDRIYLIGYRGSGKSTVGPLLAQHLNWRYVDADTLFEQKHQTTIREYFAAQGEPAFRDRESENLLELSREHKTVISTGGGIVLREENRKIMKNTGFVVWLSASPETLFGRIHADMTTADRRPNLAGGGLSEIQQMLDIRTPLYTQLADLQISCDSLFPDRVAAAILEAWDSRFSSSNPIS</sequence>
<feature type="binding site" evidence="11">
    <location>
        <position position="58"/>
    </location>
    <ligand>
        <name>substrate</name>
    </ligand>
</feature>
<dbReference type="PANTHER" id="PTHR21087">
    <property type="entry name" value="SHIKIMATE KINASE"/>
    <property type="match status" value="1"/>
</dbReference>
<feature type="binding site" evidence="11">
    <location>
        <position position="34"/>
    </location>
    <ligand>
        <name>substrate</name>
    </ligand>
</feature>
<feature type="binding site" evidence="11">
    <location>
        <begin position="12"/>
        <end position="17"/>
    </location>
    <ligand>
        <name>ATP</name>
        <dbReference type="ChEBI" id="CHEBI:30616"/>
    </ligand>
</feature>
<evidence type="ECO:0000256" key="10">
    <source>
        <dbReference type="ARBA" id="ARBA00048567"/>
    </source>
</evidence>
<dbReference type="GO" id="GO:0005829">
    <property type="term" value="C:cytosol"/>
    <property type="evidence" value="ECO:0007669"/>
    <property type="project" value="TreeGrafter"/>
</dbReference>
<dbReference type="InterPro" id="IPR023000">
    <property type="entry name" value="Shikimate_kinase_CS"/>
</dbReference>
<dbReference type="InterPro" id="IPR027417">
    <property type="entry name" value="P-loop_NTPase"/>
</dbReference>
<accession>A0A8E6B5C9</accession>
<comment type="cofactor">
    <cofactor evidence="11">
        <name>Mg(2+)</name>
        <dbReference type="ChEBI" id="CHEBI:18420"/>
    </cofactor>
    <text evidence="11">Binds 1 Mg(2+) ion per subunit.</text>
</comment>
<feature type="binding site" evidence="11">
    <location>
        <position position="140"/>
    </location>
    <ligand>
        <name>substrate</name>
    </ligand>
</feature>
<dbReference type="SUPFAM" id="SSF52540">
    <property type="entry name" value="P-loop containing nucleoside triphosphate hydrolases"/>
    <property type="match status" value="1"/>
</dbReference>
<feature type="binding site" evidence="11">
    <location>
        <position position="16"/>
    </location>
    <ligand>
        <name>Mg(2+)</name>
        <dbReference type="ChEBI" id="CHEBI:18420"/>
    </ligand>
</feature>
<evidence type="ECO:0000256" key="9">
    <source>
        <dbReference type="ARBA" id="ARBA00023141"/>
    </source>
</evidence>
<keyword evidence="11" id="KW-0460">Magnesium</keyword>
<keyword evidence="8 11" id="KW-0067">ATP-binding</keyword>
<dbReference type="AlphaFoldDB" id="A0A8E6B5C9"/>
<dbReference type="InterPro" id="IPR031322">
    <property type="entry name" value="Shikimate/glucono_kinase"/>
</dbReference>
<reference evidence="12" key="1">
    <citation type="submission" date="2021-05" db="EMBL/GenBank/DDBJ databases">
        <title>Complete genome sequence of the cellulolytic planctomycete Telmatocola sphagniphila SP2T and characterization of the first cellulase from planctomycetes.</title>
        <authorList>
            <person name="Rakitin A.L."/>
            <person name="Beletsky A.V."/>
            <person name="Naumoff D.G."/>
            <person name="Kulichevskaya I.S."/>
            <person name="Mardanov A.V."/>
            <person name="Ravin N.V."/>
            <person name="Dedysh S.N."/>
        </authorList>
    </citation>
    <scope>NUCLEOTIDE SEQUENCE</scope>
    <source>
        <strain evidence="12">SP2T</strain>
    </source>
</reference>
<dbReference type="GO" id="GO:0005524">
    <property type="term" value="F:ATP binding"/>
    <property type="evidence" value="ECO:0007669"/>
    <property type="project" value="UniProtKB-UniRule"/>
</dbReference>
<dbReference type="GO" id="GO:0000287">
    <property type="term" value="F:magnesium ion binding"/>
    <property type="evidence" value="ECO:0007669"/>
    <property type="project" value="UniProtKB-UniRule"/>
</dbReference>
<dbReference type="InterPro" id="IPR000623">
    <property type="entry name" value="Shikimate_kinase/TSH1"/>
</dbReference>
<dbReference type="GO" id="GO:0009423">
    <property type="term" value="P:chorismate biosynthetic process"/>
    <property type="evidence" value="ECO:0007669"/>
    <property type="project" value="UniProtKB-UniRule"/>
</dbReference>
<keyword evidence="11" id="KW-0479">Metal-binding</keyword>
<evidence type="ECO:0000313" key="13">
    <source>
        <dbReference type="Proteomes" id="UP000676194"/>
    </source>
</evidence>
<keyword evidence="9 11" id="KW-0057">Aromatic amino acid biosynthesis</keyword>
<protein>
    <recommendedName>
        <fullName evidence="3 11">Shikimate kinase</fullName>
        <shortName evidence="11">SK</shortName>
        <ecNumber evidence="3 11">2.7.1.71</ecNumber>
    </recommendedName>
</protein>
<dbReference type="PROSITE" id="PS01128">
    <property type="entry name" value="SHIKIMATE_KINASE"/>
    <property type="match status" value="1"/>
</dbReference>
<dbReference type="GO" id="GO:0004765">
    <property type="term" value="F:shikimate kinase activity"/>
    <property type="evidence" value="ECO:0007669"/>
    <property type="project" value="UniProtKB-UniRule"/>
</dbReference>
<keyword evidence="7 11" id="KW-0418">Kinase</keyword>
<keyword evidence="11" id="KW-0963">Cytoplasm</keyword>
<dbReference type="Pfam" id="PF01202">
    <property type="entry name" value="SKI"/>
    <property type="match status" value="1"/>
</dbReference>
<comment type="subunit">
    <text evidence="11">Monomer.</text>
</comment>
<dbReference type="PRINTS" id="PR01100">
    <property type="entry name" value="SHIKIMTKNASE"/>
</dbReference>
<gene>
    <name evidence="11" type="primary">aroK</name>
    <name evidence="12" type="ORF">KIH39_17705</name>
</gene>
<feature type="binding site" evidence="11">
    <location>
        <position position="122"/>
    </location>
    <ligand>
        <name>ATP</name>
        <dbReference type="ChEBI" id="CHEBI:30616"/>
    </ligand>
</feature>
<proteinExistence type="inferred from homology"/>
<dbReference type="EMBL" id="CP074694">
    <property type="protein sequence ID" value="QVL30680.1"/>
    <property type="molecule type" value="Genomic_DNA"/>
</dbReference>
<comment type="subcellular location">
    <subcellularLocation>
        <location evidence="11">Cytoplasm</location>
    </subcellularLocation>
</comment>
<evidence type="ECO:0000256" key="4">
    <source>
        <dbReference type="ARBA" id="ARBA00022605"/>
    </source>
</evidence>
<evidence type="ECO:0000256" key="1">
    <source>
        <dbReference type="ARBA" id="ARBA00004842"/>
    </source>
</evidence>
<dbReference type="Gene3D" id="3.40.50.300">
    <property type="entry name" value="P-loop containing nucleotide triphosphate hydrolases"/>
    <property type="match status" value="1"/>
</dbReference>
<dbReference type="EC" id="2.7.1.71" evidence="3 11"/>
<comment type="caution">
    <text evidence="11">Lacks conserved residue(s) required for the propagation of feature annotation.</text>
</comment>
<keyword evidence="5 11" id="KW-0808">Transferase</keyword>
<keyword evidence="6 11" id="KW-0547">Nucleotide-binding</keyword>
<dbReference type="KEGG" id="tsph:KIH39_17705"/>
<keyword evidence="4 11" id="KW-0028">Amino-acid biosynthesis</keyword>
<comment type="similarity">
    <text evidence="2 11">Belongs to the shikimate kinase family.</text>
</comment>
<evidence type="ECO:0000256" key="11">
    <source>
        <dbReference type="HAMAP-Rule" id="MF_00109"/>
    </source>
</evidence>
<dbReference type="CDD" id="cd00464">
    <property type="entry name" value="SK"/>
    <property type="match status" value="1"/>
</dbReference>
<dbReference type="PANTHER" id="PTHR21087:SF16">
    <property type="entry name" value="SHIKIMATE KINASE 1, CHLOROPLASTIC"/>
    <property type="match status" value="1"/>
</dbReference>
<dbReference type="RefSeq" id="WP_213494558.1">
    <property type="nucleotide sequence ID" value="NZ_CP074694.1"/>
</dbReference>
<evidence type="ECO:0000256" key="7">
    <source>
        <dbReference type="ARBA" id="ARBA00022777"/>
    </source>
</evidence>
<evidence type="ECO:0000256" key="6">
    <source>
        <dbReference type="ARBA" id="ARBA00022741"/>
    </source>
</evidence>
<keyword evidence="13" id="KW-1185">Reference proteome</keyword>
<name>A0A8E6B5C9_9BACT</name>